<sequence>MRIYMIHKCGTDDFYCDRPQQWWRQEFADSWWGAHGLGDVLRVFAGLHNKDVCEIVAFDLKFNYVLPKE</sequence>
<dbReference type="AlphaFoldDB" id="A0A0F9AS66"/>
<reference evidence="1" key="1">
    <citation type="journal article" date="2015" name="Nature">
        <title>Complex archaea that bridge the gap between prokaryotes and eukaryotes.</title>
        <authorList>
            <person name="Spang A."/>
            <person name="Saw J.H."/>
            <person name="Jorgensen S.L."/>
            <person name="Zaremba-Niedzwiedzka K."/>
            <person name="Martijn J."/>
            <person name="Lind A.E."/>
            <person name="van Eijk R."/>
            <person name="Schleper C."/>
            <person name="Guy L."/>
            <person name="Ettema T.J."/>
        </authorList>
    </citation>
    <scope>NUCLEOTIDE SEQUENCE</scope>
</reference>
<dbReference type="EMBL" id="LAZR01041334">
    <property type="protein sequence ID" value="KKL12255.1"/>
    <property type="molecule type" value="Genomic_DNA"/>
</dbReference>
<name>A0A0F9AS66_9ZZZZ</name>
<evidence type="ECO:0000313" key="1">
    <source>
        <dbReference type="EMBL" id="KKL12255.1"/>
    </source>
</evidence>
<organism evidence="1">
    <name type="scientific">marine sediment metagenome</name>
    <dbReference type="NCBI Taxonomy" id="412755"/>
    <lineage>
        <taxon>unclassified sequences</taxon>
        <taxon>metagenomes</taxon>
        <taxon>ecological metagenomes</taxon>
    </lineage>
</organism>
<proteinExistence type="predicted"/>
<protein>
    <submittedName>
        <fullName evidence="1">Uncharacterized protein</fullName>
    </submittedName>
</protein>
<accession>A0A0F9AS66</accession>
<gene>
    <name evidence="1" type="ORF">LCGC14_2537560</name>
</gene>
<comment type="caution">
    <text evidence="1">The sequence shown here is derived from an EMBL/GenBank/DDBJ whole genome shotgun (WGS) entry which is preliminary data.</text>
</comment>